<dbReference type="AlphaFoldDB" id="A0A0U5AX41"/>
<gene>
    <name evidence="1" type="ORF">THC_0597</name>
</gene>
<dbReference type="InterPro" id="IPR036869">
    <property type="entry name" value="J_dom_sf"/>
</dbReference>
<name>A0A0U5AX41_9BACT</name>
<organism evidence="1 2">
    <name type="scientific">Caldimicrobium thiodismutans</name>
    <dbReference type="NCBI Taxonomy" id="1653476"/>
    <lineage>
        <taxon>Bacteria</taxon>
        <taxon>Pseudomonadati</taxon>
        <taxon>Thermodesulfobacteriota</taxon>
        <taxon>Thermodesulfobacteria</taxon>
        <taxon>Thermodesulfobacteriales</taxon>
        <taxon>Thermodesulfobacteriaceae</taxon>
        <taxon>Caldimicrobium</taxon>
    </lineage>
</organism>
<dbReference type="Gene3D" id="1.10.287.110">
    <property type="entry name" value="DnaJ domain"/>
    <property type="match status" value="1"/>
</dbReference>
<keyword evidence="2" id="KW-1185">Reference proteome</keyword>
<dbReference type="Proteomes" id="UP000068196">
    <property type="component" value="Chromosome"/>
</dbReference>
<reference evidence="1 2" key="1">
    <citation type="journal article" date="2016" name="Int. J. Syst. Evol. Microbiol.">
        <title>Caldimicrobium thiodismutans sp. nov., a sulfur-disproportionating bacterium isolated from a hot spring, and emended description of the genus Caldimicrobium.</title>
        <authorList>
            <person name="Kojima H."/>
            <person name="Umezawa K."/>
            <person name="Fukui M."/>
        </authorList>
    </citation>
    <scope>NUCLEOTIDE SEQUENCE [LARGE SCALE GENOMIC DNA]</scope>
    <source>
        <strain evidence="1 2">TF1</strain>
    </source>
</reference>
<dbReference type="OrthoDB" id="9775658at2"/>
<evidence type="ECO:0000313" key="1">
    <source>
        <dbReference type="EMBL" id="BAU22991.1"/>
    </source>
</evidence>
<dbReference type="RefSeq" id="WP_068513112.1">
    <property type="nucleotide sequence ID" value="NZ_AP014945.1"/>
</dbReference>
<dbReference type="SUPFAM" id="SSF46565">
    <property type="entry name" value="Chaperone J-domain"/>
    <property type="match status" value="1"/>
</dbReference>
<sequence>MYISRKICSAGYSYRICESFFEAPFYKSRILFDLGISPQKYITYYSDVSFSIDLEDELARSGCITDQFELEELFLRFLTPEAQRWVIFSQNRRATRKTSTHQSFQINEFHWFDRIRLITLKLDHREPQRVVNRKFPFFSKLLNKSRDEIENLLWDMEDRLNFREKSRYINAIFGLQRATSLEERDNIFLKTLCEIAKDTTYYLDLSETEVLKNYLSRYVWFYFDAITWRRAPRIYQHMEVSLYQELAFYLGVSVEVLINSSKKEVLKIFRQKIFEIHPDRGGSHEEFVKVRKLMEDFIKLRF</sequence>
<accession>A0A0U5AX41</accession>
<protein>
    <recommendedName>
        <fullName evidence="3">J domain-containing protein</fullName>
    </recommendedName>
</protein>
<dbReference type="STRING" id="1653476.THC_0597"/>
<reference evidence="2" key="2">
    <citation type="journal article" date="2016" name="Int. J. Syst. Evol. Microbiol.">
        <title>Caldimicrobium thiodismutans sp. nov., a sulfur-disproportionating bacterium isolated from a hot spring.</title>
        <authorList>
            <person name="Kojima H."/>
            <person name="Umezawa K."/>
            <person name="Fukui M."/>
        </authorList>
    </citation>
    <scope>NUCLEOTIDE SEQUENCE [LARGE SCALE GENOMIC DNA]</scope>
    <source>
        <strain evidence="2">TF1</strain>
    </source>
</reference>
<dbReference type="KEGG" id="cthi:THC_0597"/>
<proteinExistence type="predicted"/>
<dbReference type="EMBL" id="AP014945">
    <property type="protein sequence ID" value="BAU22991.1"/>
    <property type="molecule type" value="Genomic_DNA"/>
</dbReference>
<evidence type="ECO:0000313" key="2">
    <source>
        <dbReference type="Proteomes" id="UP000068196"/>
    </source>
</evidence>
<evidence type="ECO:0008006" key="3">
    <source>
        <dbReference type="Google" id="ProtNLM"/>
    </source>
</evidence>